<dbReference type="PANTHER" id="PTHR38036">
    <property type="entry name" value="UPF0250 PROTEIN YBED"/>
    <property type="match status" value="1"/>
</dbReference>
<keyword evidence="3" id="KW-1185">Reference proteome</keyword>
<dbReference type="SUPFAM" id="SSF117991">
    <property type="entry name" value="YbeD/HP0495-like"/>
    <property type="match status" value="1"/>
</dbReference>
<dbReference type="InterPro" id="IPR007454">
    <property type="entry name" value="UPF0250_YbeD-like"/>
</dbReference>
<proteinExistence type="inferred from homology"/>
<dbReference type="PANTHER" id="PTHR38036:SF1">
    <property type="entry name" value="UPF0250 PROTEIN YBED"/>
    <property type="match status" value="1"/>
</dbReference>
<reference evidence="2 3" key="1">
    <citation type="submission" date="2019-02" db="EMBL/GenBank/DDBJ databases">
        <title>Deep-cultivation of Planctomycetes and their phenomic and genomic characterization uncovers novel biology.</title>
        <authorList>
            <person name="Wiegand S."/>
            <person name="Jogler M."/>
            <person name="Boedeker C."/>
            <person name="Pinto D."/>
            <person name="Vollmers J."/>
            <person name="Rivas-Marin E."/>
            <person name="Kohn T."/>
            <person name="Peeters S.H."/>
            <person name="Heuer A."/>
            <person name="Rast P."/>
            <person name="Oberbeckmann S."/>
            <person name="Bunk B."/>
            <person name="Jeske O."/>
            <person name="Meyerdierks A."/>
            <person name="Storesund J.E."/>
            <person name="Kallscheuer N."/>
            <person name="Luecker S."/>
            <person name="Lage O.M."/>
            <person name="Pohl T."/>
            <person name="Merkel B.J."/>
            <person name="Hornburger P."/>
            <person name="Mueller R.-W."/>
            <person name="Bruemmer F."/>
            <person name="Labrenz M."/>
            <person name="Spormann A.M."/>
            <person name="Op den Camp H."/>
            <person name="Overmann J."/>
            <person name="Amann R."/>
            <person name="Jetten M.S.M."/>
            <person name="Mascher T."/>
            <person name="Medema M.H."/>
            <person name="Devos D.P."/>
            <person name="Kaster A.-K."/>
            <person name="Ovreas L."/>
            <person name="Rohde M."/>
            <person name="Galperin M.Y."/>
            <person name="Jogler C."/>
        </authorList>
    </citation>
    <scope>NUCLEOTIDE SEQUENCE [LARGE SCALE GENOMIC DNA]</scope>
    <source>
        <strain evidence="2 3">V22</strain>
    </source>
</reference>
<sequence length="101" mass="11669">MGKPGMSLPELPPRELLESTHEFPCRYMFKVIGEDDRSFAARVVSLIRDATEMDDDPEFKIRRTKNGRHLSVTLEPEVESADQILKIYEGIYELKGLVMVW</sequence>
<protein>
    <submittedName>
        <fullName evidence="2">Uncharacterized protein</fullName>
    </submittedName>
</protein>
<dbReference type="AlphaFoldDB" id="A0A517TAF9"/>
<dbReference type="GO" id="GO:0005829">
    <property type="term" value="C:cytosol"/>
    <property type="evidence" value="ECO:0007669"/>
    <property type="project" value="TreeGrafter"/>
</dbReference>
<dbReference type="Proteomes" id="UP000319976">
    <property type="component" value="Chromosome"/>
</dbReference>
<evidence type="ECO:0000256" key="1">
    <source>
        <dbReference type="ARBA" id="ARBA00008460"/>
    </source>
</evidence>
<dbReference type="Pfam" id="PF04359">
    <property type="entry name" value="DUF493"/>
    <property type="match status" value="1"/>
</dbReference>
<gene>
    <name evidence="2" type="ORF">V22_26020</name>
</gene>
<accession>A0A517TAF9</accession>
<dbReference type="KEGG" id="chya:V22_26020"/>
<evidence type="ECO:0000313" key="2">
    <source>
        <dbReference type="EMBL" id="QDT65353.1"/>
    </source>
</evidence>
<evidence type="ECO:0000313" key="3">
    <source>
        <dbReference type="Proteomes" id="UP000319976"/>
    </source>
</evidence>
<dbReference type="EMBL" id="CP036316">
    <property type="protein sequence ID" value="QDT65353.1"/>
    <property type="molecule type" value="Genomic_DNA"/>
</dbReference>
<organism evidence="2 3">
    <name type="scientific">Calycomorphotria hydatis</name>
    <dbReference type="NCBI Taxonomy" id="2528027"/>
    <lineage>
        <taxon>Bacteria</taxon>
        <taxon>Pseudomonadati</taxon>
        <taxon>Planctomycetota</taxon>
        <taxon>Planctomycetia</taxon>
        <taxon>Planctomycetales</taxon>
        <taxon>Planctomycetaceae</taxon>
        <taxon>Calycomorphotria</taxon>
    </lineage>
</organism>
<dbReference type="Gene3D" id="3.30.70.260">
    <property type="match status" value="1"/>
</dbReference>
<name>A0A517TAF9_9PLAN</name>
<dbReference type="InterPro" id="IPR027471">
    <property type="entry name" value="YbeD-like_sf"/>
</dbReference>
<comment type="similarity">
    <text evidence="1">Belongs to the UPF0250 family.</text>
</comment>